<name>A0ABM0JMH5_APLCA</name>
<dbReference type="Proteomes" id="UP000694888">
    <property type="component" value="Unplaced"/>
</dbReference>
<keyword evidence="1" id="KW-0732">Signal</keyword>
<dbReference type="InterPro" id="IPR057626">
    <property type="entry name" value="S-S_Temptin"/>
</dbReference>
<proteinExistence type="predicted"/>
<evidence type="ECO:0000313" key="4">
    <source>
        <dbReference type="RefSeq" id="XP_005097156.1"/>
    </source>
</evidence>
<keyword evidence="3" id="KW-1185">Reference proteome</keyword>
<dbReference type="InterPro" id="IPR055313">
    <property type="entry name" value="Temptin-like"/>
</dbReference>
<evidence type="ECO:0000256" key="1">
    <source>
        <dbReference type="SAM" id="SignalP"/>
    </source>
</evidence>
<gene>
    <name evidence="4" type="primary">LOC101847718</name>
</gene>
<protein>
    <submittedName>
        <fullName evidence="4">Temptin-like</fullName>
    </submittedName>
</protein>
<dbReference type="GeneID" id="101847718"/>
<evidence type="ECO:0000259" key="2">
    <source>
        <dbReference type="Pfam" id="PF24784"/>
    </source>
</evidence>
<feature type="domain" description="Temptin Cys/Cys disulfide" evidence="2">
    <location>
        <begin position="15"/>
        <end position="110"/>
    </location>
</feature>
<dbReference type="RefSeq" id="XP_005097156.1">
    <property type="nucleotide sequence ID" value="XM_005097099.3"/>
</dbReference>
<sequence>MLRFLSLLCAVALCAAHSYYISEIPNGDKLPNPCGTGTWPGVGHWNLNGGGPQNPFGEAFAAAGHKWTVSLCQADSDNDGFSNGKEVGDLSCKWTKDKPVPLSAPIGQPGICEPVNSTKCSKQSFSCP</sequence>
<reference evidence="4" key="1">
    <citation type="submission" date="2025-08" db="UniProtKB">
        <authorList>
            <consortium name="RefSeq"/>
        </authorList>
    </citation>
    <scope>IDENTIFICATION</scope>
</reference>
<evidence type="ECO:0000313" key="3">
    <source>
        <dbReference type="Proteomes" id="UP000694888"/>
    </source>
</evidence>
<feature type="signal peptide" evidence="1">
    <location>
        <begin position="1"/>
        <end position="16"/>
    </location>
</feature>
<organism evidence="3 4">
    <name type="scientific">Aplysia californica</name>
    <name type="common">California sea hare</name>
    <dbReference type="NCBI Taxonomy" id="6500"/>
    <lineage>
        <taxon>Eukaryota</taxon>
        <taxon>Metazoa</taxon>
        <taxon>Spiralia</taxon>
        <taxon>Lophotrochozoa</taxon>
        <taxon>Mollusca</taxon>
        <taxon>Gastropoda</taxon>
        <taxon>Heterobranchia</taxon>
        <taxon>Euthyneura</taxon>
        <taxon>Tectipleura</taxon>
        <taxon>Aplysiida</taxon>
        <taxon>Aplysioidea</taxon>
        <taxon>Aplysiidae</taxon>
        <taxon>Aplysia</taxon>
    </lineage>
</organism>
<dbReference type="Pfam" id="PF24784">
    <property type="entry name" value="Temptin_C"/>
    <property type="match status" value="1"/>
</dbReference>
<dbReference type="PANTHER" id="PTHR34737:SF2">
    <property type="entry name" value="EF-HAND DOMAIN-CONTAINING PROTEIN"/>
    <property type="match status" value="1"/>
</dbReference>
<feature type="chain" id="PRO_5047434828" evidence="1">
    <location>
        <begin position="17"/>
        <end position="128"/>
    </location>
</feature>
<dbReference type="PANTHER" id="PTHR34737">
    <property type="entry name" value="EF-HAND DOMAIN-CONTAINING PROTEIN"/>
    <property type="match status" value="1"/>
</dbReference>
<accession>A0ABM0JMH5</accession>